<organism evidence="3 4">
    <name type="scientific">Pyrenophora teres f. teres</name>
    <dbReference type="NCBI Taxonomy" id="97479"/>
    <lineage>
        <taxon>Eukaryota</taxon>
        <taxon>Fungi</taxon>
        <taxon>Dikarya</taxon>
        <taxon>Ascomycota</taxon>
        <taxon>Pezizomycotina</taxon>
        <taxon>Dothideomycetes</taxon>
        <taxon>Pleosporomycetidae</taxon>
        <taxon>Pleosporales</taxon>
        <taxon>Pleosporineae</taxon>
        <taxon>Pleosporaceae</taxon>
        <taxon>Pyrenophora</taxon>
    </lineage>
</organism>
<dbReference type="Proteomes" id="UP000472372">
    <property type="component" value="Chromosome 2"/>
</dbReference>
<evidence type="ECO:0000313" key="4">
    <source>
        <dbReference type="Proteomes" id="UP000472372"/>
    </source>
</evidence>
<evidence type="ECO:0000256" key="2">
    <source>
        <dbReference type="SAM" id="Phobius"/>
    </source>
</evidence>
<reference evidence="3" key="1">
    <citation type="submission" date="2021-02" db="EMBL/GenBank/DDBJ databases">
        <authorList>
            <person name="Syme A R."/>
            <person name="Syme A R."/>
            <person name="Moolhuijzen P."/>
        </authorList>
    </citation>
    <scope>NUCLEOTIDE SEQUENCE</scope>
    <source>
        <strain evidence="3">W1-1</strain>
    </source>
</reference>
<feature type="region of interest" description="Disordered" evidence="1">
    <location>
        <begin position="175"/>
        <end position="196"/>
    </location>
</feature>
<protein>
    <submittedName>
        <fullName evidence="3">Uncharacterized protein</fullName>
    </submittedName>
</protein>
<sequence length="229" mass="26068">MHLRRHSLSIELVATEILYLVWLYVIGNKILIPSAPRWPDIEYVTSWARQAILWAGPEDRAQRRTWLSDPKHGAQLAQATNPSGTQNKSVVSKIQAPSDHTIQEPVSTKADAKSWVGDKQLVKLLDRRNSTMMLMNPGPLSFMKLYEKWNGNVKIWSRLGGAVWGTVRAVESLKEEQVEEHSENELGEAEDNERPETQEMMKAKISFQIEGRCTRTGMCVRSEPIRSEC</sequence>
<dbReference type="EMBL" id="HG992978">
    <property type="protein sequence ID" value="CAE7008597.1"/>
    <property type="molecule type" value="Genomic_DNA"/>
</dbReference>
<evidence type="ECO:0000256" key="1">
    <source>
        <dbReference type="SAM" id="MobiDB-lite"/>
    </source>
</evidence>
<keyword evidence="2" id="KW-0812">Transmembrane</keyword>
<accession>A0A6S6VFJ3</accession>
<feature type="compositionally biased region" description="Basic and acidic residues" evidence="1">
    <location>
        <begin position="175"/>
        <end position="184"/>
    </location>
</feature>
<evidence type="ECO:0000313" key="3">
    <source>
        <dbReference type="EMBL" id="CAE7008597.1"/>
    </source>
</evidence>
<keyword evidence="2" id="KW-0472">Membrane</keyword>
<keyword evidence="2" id="KW-1133">Transmembrane helix</keyword>
<gene>
    <name evidence="3" type="ORF">PTTW11_01717</name>
</gene>
<dbReference type="AlphaFoldDB" id="A0A6S6VFJ3"/>
<proteinExistence type="predicted"/>
<feature type="transmembrane region" description="Helical" evidence="2">
    <location>
        <begin position="7"/>
        <end position="27"/>
    </location>
</feature>
<name>A0A6S6VFJ3_9PLEO</name>